<feature type="coiled-coil region" evidence="1">
    <location>
        <begin position="215"/>
        <end position="245"/>
    </location>
</feature>
<dbReference type="OrthoDB" id="9764467at2"/>
<evidence type="ECO:0000259" key="2">
    <source>
        <dbReference type="Pfam" id="PF13514"/>
    </source>
</evidence>
<feature type="coiled-coil region" evidence="1">
    <location>
        <begin position="337"/>
        <end position="460"/>
    </location>
</feature>
<dbReference type="PANTHER" id="PTHR41259:SF1">
    <property type="entry name" value="DOUBLE-STRAND BREAK REPAIR RAD50 ATPASE, PUTATIVE-RELATED"/>
    <property type="match status" value="1"/>
</dbReference>
<dbReference type="RefSeq" id="WP_116704016.1">
    <property type="nucleotide sequence ID" value="NZ_QUWV01000149.1"/>
</dbReference>
<dbReference type="PANTHER" id="PTHR41259">
    <property type="entry name" value="DOUBLE-STRAND BREAK REPAIR RAD50 ATPASE, PUTATIVE-RELATED"/>
    <property type="match status" value="1"/>
</dbReference>
<proteinExistence type="predicted"/>
<name>A0A371YXB4_9PROT</name>
<dbReference type="Pfam" id="PF13514">
    <property type="entry name" value="AAA_27"/>
    <property type="match status" value="1"/>
</dbReference>
<dbReference type="Gene3D" id="3.40.50.300">
    <property type="entry name" value="P-loop containing nucleotide triphosphate hydrolases"/>
    <property type="match status" value="2"/>
</dbReference>
<dbReference type="AlphaFoldDB" id="A0A371YXB4"/>
<comment type="caution">
    <text evidence="3">The sequence shown here is derived from an EMBL/GenBank/DDBJ whole genome shotgun (WGS) entry which is preliminary data.</text>
</comment>
<evidence type="ECO:0000313" key="3">
    <source>
        <dbReference type="EMBL" id="RFD18870.1"/>
    </source>
</evidence>
<dbReference type="InterPro" id="IPR038734">
    <property type="entry name" value="YhaN_AAA"/>
</dbReference>
<reference evidence="3 4" key="1">
    <citation type="submission" date="2018-08" db="EMBL/GenBank/DDBJ databases">
        <title>Komagataeibacter sp. AV 382.</title>
        <authorList>
            <person name="Skraban J."/>
            <person name="Trcek J."/>
        </authorList>
    </citation>
    <scope>NUCLEOTIDE SEQUENCE [LARGE SCALE GENOMIC DNA]</scope>
    <source>
        <strain evidence="3 4">AV 382</strain>
    </source>
</reference>
<dbReference type="Proteomes" id="UP000262371">
    <property type="component" value="Unassembled WGS sequence"/>
</dbReference>
<dbReference type="InterPro" id="IPR027417">
    <property type="entry name" value="P-loop_NTPase"/>
</dbReference>
<evidence type="ECO:0000313" key="4">
    <source>
        <dbReference type="Proteomes" id="UP000262371"/>
    </source>
</evidence>
<feature type="domain" description="YhaN AAA" evidence="2">
    <location>
        <begin position="1"/>
        <end position="207"/>
    </location>
</feature>
<keyword evidence="1" id="KW-0175">Coiled coil</keyword>
<gene>
    <name evidence="3" type="ORF">DY926_14525</name>
</gene>
<organism evidence="3 4">
    <name type="scientific">Komagataeibacter melaceti</name>
    <dbReference type="NCBI Taxonomy" id="2766577"/>
    <lineage>
        <taxon>Bacteria</taxon>
        <taxon>Pseudomonadati</taxon>
        <taxon>Pseudomonadota</taxon>
        <taxon>Alphaproteobacteria</taxon>
        <taxon>Acetobacterales</taxon>
        <taxon>Acetobacteraceae</taxon>
        <taxon>Komagataeibacter</taxon>
    </lineage>
</organism>
<dbReference type="EMBL" id="QUWV01000149">
    <property type="protein sequence ID" value="RFD18870.1"/>
    <property type="molecule type" value="Genomic_DNA"/>
</dbReference>
<sequence length="1173" mass="128536">MRISELRIIRYGAIAALDLNFGDGNGLHVIHGPNEAGKSTCLSAISDFLFGVTHNSQAGAVFGNDQIRLEARLLLADGQELALRRRKGRTRTLSMADDANSAVSDSLLAPALGAMTRERFAALFGLNDETLRTGGMDLLKANGDIGRLIVEAGGGLRALMARLEEIDTRHHQLFAPRRAGEREFYQAVDAFGAAQKTLKDASLGHDAYTQHCRLRDEAHQQKTDISQNLAELRRLRTRLERLAAALPQMHEISVLETELAALAPLADLPAGMGASITSVLDACATAHTRHVAAVEQAARLGQQITVPPDEAALDAMRDTITRTIHLGHEVQRHQALAAAHEEKRRAINASLASLRQRLGRGADSDLRQFMPDRAVLDTIRRLADARVQWESQHDNLNQQLARTEQAMARTQARLDSLRAAGRDLPVHEDAPALAALPTEMKRLELRADRLDQRQASLDARLAALGGMTVEELRHLPCPGPDAVRRQAECQHALRSEHEQLASRLAAAREQLTTLHPERARLEQTGSAVTPQMLATARAARDGLWRDIRSAYLDPATSTPAATRQLQATALDAAMDRADTLSTQLMAEADRIARIEALRHAISECDDKIAFFTRHQTHLNEQMACQWREFMAPFAALLPHAATVEALESFVRLRADILTEASQIAHERTLLAEERIHPDTVHETMLRLARQLGVDPDQPLAACVAAVTAALRVHAAEHAEYGNLKRELDDLRATRTLQRTQAAELDTARQVWEGQWTPAIQALGLPADAPPALACDLAAEWGAAPAHIERLSELDEAALQARQAMAALAQVLEDIRLHISPALPHDAVAAAQALEQRWQAAQTNQTQREALRPEYDQAARHARESEAALTCAQAEVAALQARTQADSPHALAQLAQRLARRDALADSHAQALHTLSRMAEGQTPAELDREIDGRDLPELTAEIARIDDRLKELEQLRDNAVRAEQREETALRAFENNTEAPQAAARREAAITRLHQIVAEYAELTLARNLIASAIDRVRAEEQDPLVTRAGQFLSLATQGAFTGIRTELDARNDPVVQGMRHDGSIVPVTAMSAGTRDQMFLAFRLASVETYCRSTEPLPFIADDLLVQFDDARTRSTLRALADFARTTQVLLFTHHDSIRDMARALQAGGTPVNLIELPRITAPGPAAVAAAP</sequence>
<dbReference type="SUPFAM" id="SSF52540">
    <property type="entry name" value="P-loop containing nucleoside triphosphate hydrolases"/>
    <property type="match status" value="1"/>
</dbReference>
<protein>
    <recommendedName>
        <fullName evidence="2">YhaN AAA domain-containing protein</fullName>
    </recommendedName>
</protein>
<keyword evidence="4" id="KW-1185">Reference proteome</keyword>
<accession>A0A371YXB4</accession>
<evidence type="ECO:0000256" key="1">
    <source>
        <dbReference type="SAM" id="Coils"/>
    </source>
</evidence>
<feature type="coiled-coil region" evidence="1">
    <location>
        <begin position="935"/>
        <end position="972"/>
    </location>
</feature>